<dbReference type="GeneID" id="20527322"/>
<keyword evidence="3" id="KW-1185">Reference proteome</keyword>
<proteinExistence type="predicted"/>
<evidence type="ECO:0000313" key="2">
    <source>
        <dbReference type="EMBL" id="KCV70267.1"/>
    </source>
</evidence>
<organism evidence="2">
    <name type="scientific">Fonticula alba</name>
    <name type="common">Slime mold</name>
    <dbReference type="NCBI Taxonomy" id="691883"/>
    <lineage>
        <taxon>Eukaryota</taxon>
        <taxon>Rotosphaerida</taxon>
        <taxon>Fonticulaceae</taxon>
        <taxon>Fonticula</taxon>
    </lineage>
</organism>
<gene>
    <name evidence="2" type="ORF">H696_02597</name>
</gene>
<keyword evidence="1" id="KW-1133">Transmembrane helix</keyword>
<evidence type="ECO:0000256" key="1">
    <source>
        <dbReference type="SAM" id="Phobius"/>
    </source>
</evidence>
<reference evidence="2" key="1">
    <citation type="submission" date="2013-04" db="EMBL/GenBank/DDBJ databases">
        <title>The Genome Sequence of Fonticula alba ATCC 38817.</title>
        <authorList>
            <consortium name="The Broad Institute Genomics Platform"/>
            <person name="Russ C."/>
            <person name="Cuomo C."/>
            <person name="Burger G."/>
            <person name="Gray M.W."/>
            <person name="Holland P.W.H."/>
            <person name="King N."/>
            <person name="Lang F.B.F."/>
            <person name="Roger A.J."/>
            <person name="Ruiz-Trillo I."/>
            <person name="Brown M."/>
            <person name="Walker B."/>
            <person name="Young S."/>
            <person name="Zeng Q."/>
            <person name="Gargeya S."/>
            <person name="Fitzgerald M."/>
            <person name="Haas B."/>
            <person name="Abouelleil A."/>
            <person name="Allen A.W."/>
            <person name="Alvarado L."/>
            <person name="Arachchi H.M."/>
            <person name="Berlin A.M."/>
            <person name="Chapman S.B."/>
            <person name="Gainer-Dewar J."/>
            <person name="Goldberg J."/>
            <person name="Griggs A."/>
            <person name="Gujja S."/>
            <person name="Hansen M."/>
            <person name="Howarth C."/>
            <person name="Imamovic A."/>
            <person name="Ireland A."/>
            <person name="Larimer J."/>
            <person name="McCowan C."/>
            <person name="Murphy C."/>
            <person name="Pearson M."/>
            <person name="Poon T.W."/>
            <person name="Priest M."/>
            <person name="Roberts A."/>
            <person name="Saif S."/>
            <person name="Shea T."/>
            <person name="Sisk P."/>
            <person name="Sykes S."/>
            <person name="Wortman J."/>
            <person name="Nusbaum C."/>
            <person name="Birren B."/>
        </authorList>
    </citation>
    <scope>NUCLEOTIDE SEQUENCE [LARGE SCALE GENOMIC DNA]</scope>
    <source>
        <strain evidence="2">ATCC 38817</strain>
    </source>
</reference>
<dbReference type="EMBL" id="KB932204">
    <property type="protein sequence ID" value="KCV70267.1"/>
    <property type="molecule type" value="Genomic_DNA"/>
</dbReference>
<accession>A0A058Z9Q5</accession>
<dbReference type="OrthoDB" id="5511684at2759"/>
<name>A0A058Z9Q5_FONAL</name>
<dbReference type="RefSeq" id="XP_009494783.1">
    <property type="nucleotide sequence ID" value="XM_009496508.1"/>
</dbReference>
<dbReference type="AlphaFoldDB" id="A0A058Z9Q5"/>
<evidence type="ECO:0000313" key="3">
    <source>
        <dbReference type="Proteomes" id="UP000030693"/>
    </source>
</evidence>
<feature type="transmembrane region" description="Helical" evidence="1">
    <location>
        <begin position="22"/>
        <end position="41"/>
    </location>
</feature>
<protein>
    <submittedName>
        <fullName evidence="2">Uncharacterized protein</fullName>
    </submittedName>
</protein>
<keyword evidence="1" id="KW-0812">Transmembrane</keyword>
<dbReference type="Proteomes" id="UP000030693">
    <property type="component" value="Unassembled WGS sequence"/>
</dbReference>
<keyword evidence="1" id="KW-0472">Membrane</keyword>
<sequence length="67" mass="7248">MSAAARTSSAVASNLRHWREPAALPIFALLGVVTAGAFYTMGKKLRGSDILLSTEAKIDYHRFPNLS</sequence>